<protein>
    <submittedName>
        <fullName evidence="3">Uncharacterized protein</fullName>
    </submittedName>
</protein>
<evidence type="ECO:0000256" key="1">
    <source>
        <dbReference type="SAM" id="Coils"/>
    </source>
</evidence>
<dbReference type="Proteomes" id="UP001141806">
    <property type="component" value="Unassembled WGS sequence"/>
</dbReference>
<accession>A0A9Q0GRA6</accession>
<keyword evidence="4" id="KW-1185">Reference proteome</keyword>
<evidence type="ECO:0000313" key="3">
    <source>
        <dbReference type="EMBL" id="KAJ4951671.1"/>
    </source>
</evidence>
<reference evidence="3" key="1">
    <citation type="journal article" date="2023" name="Plant J.">
        <title>The genome of the king protea, Protea cynaroides.</title>
        <authorList>
            <person name="Chang J."/>
            <person name="Duong T.A."/>
            <person name="Schoeman C."/>
            <person name="Ma X."/>
            <person name="Roodt D."/>
            <person name="Barker N."/>
            <person name="Li Z."/>
            <person name="Van de Peer Y."/>
            <person name="Mizrachi E."/>
        </authorList>
    </citation>
    <scope>NUCLEOTIDE SEQUENCE</scope>
    <source>
        <tissue evidence="3">Young leaves</tissue>
    </source>
</reference>
<dbReference type="AlphaFoldDB" id="A0A9Q0GRA6"/>
<keyword evidence="1" id="KW-0175">Coiled coil</keyword>
<sequence length="311" mass="35764">MEKNKPVKYKDLLNNAYLFQYGMMVLKMRFRRYSLESRIFSTSKSPRKRLPRRMPSSWCKQRGSPLPLLPTRPTAIPTSSASKVPHPLPPTRVRRRRTRRSAFLMTLRPQKKRLSSLATRSTSSSLHHPKPKIRPLFSTFLIFASLASQCRKIWLEVDKIVALRETAKKAWAKANKAQKDALRAQKDVEALLEAEKKRLEAQKSLSAELEHKKVVTEKEATDFKVSADNTFSIMAEIKKVGEAIRANKTKQLFNELKSDYYVLVVLVKESHDELRTMKATNEALVLANKTVKSEKDSLQTKMETLRLKEIG</sequence>
<evidence type="ECO:0000256" key="2">
    <source>
        <dbReference type="SAM" id="MobiDB-lite"/>
    </source>
</evidence>
<organism evidence="3 4">
    <name type="scientific">Protea cynaroides</name>
    <dbReference type="NCBI Taxonomy" id="273540"/>
    <lineage>
        <taxon>Eukaryota</taxon>
        <taxon>Viridiplantae</taxon>
        <taxon>Streptophyta</taxon>
        <taxon>Embryophyta</taxon>
        <taxon>Tracheophyta</taxon>
        <taxon>Spermatophyta</taxon>
        <taxon>Magnoliopsida</taxon>
        <taxon>Proteales</taxon>
        <taxon>Proteaceae</taxon>
        <taxon>Protea</taxon>
    </lineage>
</organism>
<proteinExistence type="predicted"/>
<dbReference type="EMBL" id="JAMYWD010000012">
    <property type="protein sequence ID" value="KAJ4951671.1"/>
    <property type="molecule type" value="Genomic_DNA"/>
</dbReference>
<feature type="region of interest" description="Disordered" evidence="2">
    <location>
        <begin position="44"/>
        <end position="63"/>
    </location>
</feature>
<comment type="caution">
    <text evidence="3">The sequence shown here is derived from an EMBL/GenBank/DDBJ whole genome shotgun (WGS) entry which is preliminary data.</text>
</comment>
<evidence type="ECO:0000313" key="4">
    <source>
        <dbReference type="Proteomes" id="UP001141806"/>
    </source>
</evidence>
<gene>
    <name evidence="3" type="ORF">NE237_028503</name>
</gene>
<feature type="coiled-coil region" evidence="1">
    <location>
        <begin position="174"/>
        <end position="212"/>
    </location>
</feature>
<name>A0A9Q0GRA6_9MAGN</name>